<dbReference type="InterPro" id="IPR043154">
    <property type="entry name" value="Sec-1-like_dom1"/>
</dbReference>
<proteinExistence type="inferred from homology"/>
<comment type="caution">
    <text evidence="2">The sequence shown here is derived from an EMBL/GenBank/DDBJ whole genome shotgun (WGS) entry which is preliminary data.</text>
</comment>
<dbReference type="AlphaFoldDB" id="A0A061J8P4"/>
<sequence>MQSRFVRSPLMEERQRHEPSHGIRGCVREYIFEHMLDAVPGSFKVVICDSHAAAVLNGVLRVHDLMEHGVTLLEDLMTPRQPIISSPALYFFVPNDAAVSRVIEDWASKDPYAEAHIFALGRTSEHHMQQLAQARIAPRVMSFKDMMLEFSAPETLVFHLNMQNEFAPLLSLPPLQTRESVLDVAASRLVSVFHAMKSGVPVIRYQSRSNICHEFARSLFEKLAKLCYEEPDFNNGASSCGKPVLIILDRGFDTATPLLHQRTYQCLLDDLMPQENNVYVQTFKNRVGEDTKRQYMIDEEEVYWCAYRHRFFAHCLEELPAALKKLHAEHPTLAQGMGIKSGS</sequence>
<name>A0A061J8P4_TRYRA</name>
<dbReference type="Gene3D" id="3.40.50.2060">
    <property type="match status" value="1"/>
</dbReference>
<dbReference type="Pfam" id="PF00995">
    <property type="entry name" value="Sec1"/>
    <property type="match status" value="1"/>
</dbReference>
<protein>
    <submittedName>
        <fullName evidence="2">Syntaxin binding protein</fullName>
    </submittedName>
</protein>
<comment type="similarity">
    <text evidence="1">Belongs to the STXBP/unc-18/SEC1 family.</text>
</comment>
<dbReference type="Gene3D" id="3.90.830.10">
    <property type="entry name" value="Syntaxin Binding Protein 1, Chain A, domain 2"/>
    <property type="match status" value="1"/>
</dbReference>
<evidence type="ECO:0000313" key="3">
    <source>
        <dbReference type="Proteomes" id="UP000031737"/>
    </source>
</evidence>
<evidence type="ECO:0000256" key="1">
    <source>
        <dbReference type="ARBA" id="ARBA00009884"/>
    </source>
</evidence>
<dbReference type="Gene3D" id="3.40.50.1910">
    <property type="match status" value="1"/>
</dbReference>
<dbReference type="VEuPathDB" id="TriTrypDB:TRSC58_01786"/>
<reference evidence="2 3" key="1">
    <citation type="submission" date="2013-07" db="EMBL/GenBank/DDBJ databases">
        <authorList>
            <person name="Stoco P.H."/>
            <person name="Wagner G."/>
            <person name="Gerber A."/>
            <person name="Zaha A."/>
            <person name="Thompson C."/>
            <person name="Bartholomeu D.C."/>
            <person name="Luckemeyer D.D."/>
            <person name="Bahia D."/>
            <person name="Loreto E."/>
            <person name="Prestes E.B."/>
            <person name="Lima F.M."/>
            <person name="Rodrigues-Luiz G."/>
            <person name="Vallejo G.A."/>
            <person name="Filho J.F."/>
            <person name="Monteiro K.M."/>
            <person name="Tyler K.M."/>
            <person name="de Almeida L.G."/>
            <person name="Ortiz M.F."/>
            <person name="Siervo M.A."/>
            <person name="de Moraes M.H."/>
            <person name="Cunha O.L."/>
            <person name="Mendonca-Neto R."/>
            <person name="Silva R."/>
            <person name="Teixeira S.M."/>
            <person name="Murta S.M."/>
            <person name="Sincero T.C."/>
            <person name="Mendes T.A."/>
            <person name="Urmenyi T.P."/>
            <person name="Silva V.G."/>
            <person name="da Rocha W.D."/>
            <person name="Andersson B."/>
            <person name="Romanha A.J."/>
            <person name="Steindel M."/>
            <person name="de Vasconcelos A.T."/>
            <person name="Grisard E.C."/>
        </authorList>
    </citation>
    <scope>NUCLEOTIDE SEQUENCE [LARGE SCALE GENOMIC DNA]</scope>
    <source>
        <strain evidence="2 3">SC58</strain>
    </source>
</reference>
<accession>A0A061J8P4</accession>
<dbReference type="Proteomes" id="UP000031737">
    <property type="component" value="Unassembled WGS sequence"/>
</dbReference>
<dbReference type="SUPFAM" id="SSF56815">
    <property type="entry name" value="Sec1/munc18-like (SM) proteins"/>
    <property type="match status" value="1"/>
</dbReference>
<keyword evidence="3" id="KW-1185">Reference proteome</keyword>
<dbReference type="GO" id="GO:0016192">
    <property type="term" value="P:vesicle-mediated transport"/>
    <property type="evidence" value="ECO:0007669"/>
    <property type="project" value="InterPro"/>
</dbReference>
<dbReference type="EMBL" id="AUPL01001786">
    <property type="protein sequence ID" value="ESL10481.1"/>
    <property type="molecule type" value="Genomic_DNA"/>
</dbReference>
<dbReference type="InterPro" id="IPR043127">
    <property type="entry name" value="Sec-1-like_dom3a"/>
</dbReference>
<organism evidence="2 3">
    <name type="scientific">Trypanosoma rangeli SC58</name>
    <dbReference type="NCBI Taxonomy" id="429131"/>
    <lineage>
        <taxon>Eukaryota</taxon>
        <taxon>Discoba</taxon>
        <taxon>Euglenozoa</taxon>
        <taxon>Kinetoplastea</taxon>
        <taxon>Metakinetoplastina</taxon>
        <taxon>Trypanosomatida</taxon>
        <taxon>Trypanosomatidae</taxon>
        <taxon>Trypanosoma</taxon>
        <taxon>Herpetosoma</taxon>
    </lineage>
</organism>
<dbReference type="PANTHER" id="PTHR11679">
    <property type="entry name" value="VESICLE PROTEIN SORTING-ASSOCIATED"/>
    <property type="match status" value="1"/>
</dbReference>
<evidence type="ECO:0000313" key="2">
    <source>
        <dbReference type="EMBL" id="ESL10481.1"/>
    </source>
</evidence>
<dbReference type="InterPro" id="IPR027482">
    <property type="entry name" value="Sec1-like_dom2"/>
</dbReference>
<gene>
    <name evidence="2" type="ORF">TRSC58_01786</name>
</gene>
<dbReference type="InterPro" id="IPR036045">
    <property type="entry name" value="Sec1-like_sf"/>
</dbReference>
<dbReference type="OrthoDB" id="2228at2759"/>
<dbReference type="InterPro" id="IPR001619">
    <property type="entry name" value="Sec1-like"/>
</dbReference>